<keyword evidence="2" id="KW-0560">Oxidoreductase</keyword>
<keyword evidence="4" id="KW-1185">Reference proteome</keyword>
<dbReference type="GO" id="GO:0016491">
    <property type="term" value="F:oxidoreductase activity"/>
    <property type="evidence" value="ECO:0007669"/>
    <property type="project" value="UniProtKB-KW"/>
</dbReference>
<dbReference type="Proteomes" id="UP000443843">
    <property type="component" value="Unassembled WGS sequence"/>
</dbReference>
<evidence type="ECO:0000256" key="1">
    <source>
        <dbReference type="ARBA" id="ARBA00006484"/>
    </source>
</evidence>
<dbReference type="PANTHER" id="PTHR43669:SF3">
    <property type="entry name" value="ALCOHOL DEHYDROGENASE, PUTATIVE (AFU_ORTHOLOGUE AFUA_3G03445)-RELATED"/>
    <property type="match status" value="1"/>
</dbReference>
<evidence type="ECO:0000313" key="3">
    <source>
        <dbReference type="EMBL" id="MWB78333.1"/>
    </source>
</evidence>
<accession>A0A844WB55</accession>
<dbReference type="SUPFAM" id="SSF51735">
    <property type="entry name" value="NAD(P)-binding Rossmann-fold domains"/>
    <property type="match status" value="1"/>
</dbReference>
<sequence>MDFGLDGKVVVVTGGSSGIGFATAKSFHDEGAIVVINGRDEAKLAAATAEIGPRAKGVVADLTTAEGTQALHAFAEGFGPVAVLVNNIGRFDVEEFQSISDERWHEYFDINVMTGIRITRPVLKSMLERDAGSVIFIASEAAIRSIPFMVHYSVTKTAQLGLSRALAEMTRGTNVRVNTYLPGPTATQSVRDYFEEIATERGVSFDEVMKGFFENDQPGSLIQRLIDPEMHGRAIVQLATNTAMNGTTQRADGGAIHSIL</sequence>
<reference evidence="3 4" key="1">
    <citation type="submission" date="2019-11" db="EMBL/GenBank/DDBJ databases">
        <title>Pseudooceanicola pacifica sp. nov., isolated from deep-sea sediment of the Pacific Ocean.</title>
        <authorList>
            <person name="Lyu L."/>
        </authorList>
    </citation>
    <scope>NUCLEOTIDE SEQUENCE [LARGE SCALE GENOMIC DNA]</scope>
    <source>
        <strain evidence="3 4">216_PA32_1</strain>
    </source>
</reference>
<dbReference type="PRINTS" id="PR00081">
    <property type="entry name" value="GDHRDH"/>
</dbReference>
<dbReference type="RefSeq" id="WP_160382591.1">
    <property type="nucleotide sequence ID" value="NZ_WNXQ01000004.1"/>
</dbReference>
<organism evidence="3 4">
    <name type="scientific">Pseudooceanicola pacificus</name>
    <dbReference type="NCBI Taxonomy" id="2676438"/>
    <lineage>
        <taxon>Bacteria</taxon>
        <taxon>Pseudomonadati</taxon>
        <taxon>Pseudomonadota</taxon>
        <taxon>Alphaproteobacteria</taxon>
        <taxon>Rhodobacterales</taxon>
        <taxon>Paracoccaceae</taxon>
        <taxon>Pseudooceanicola</taxon>
    </lineage>
</organism>
<comment type="caution">
    <text evidence="3">The sequence shown here is derived from an EMBL/GenBank/DDBJ whole genome shotgun (WGS) entry which is preliminary data.</text>
</comment>
<gene>
    <name evidence="3" type="ORF">GLS40_09875</name>
</gene>
<dbReference type="Gene3D" id="3.40.50.720">
    <property type="entry name" value="NAD(P)-binding Rossmann-like Domain"/>
    <property type="match status" value="1"/>
</dbReference>
<evidence type="ECO:0000313" key="4">
    <source>
        <dbReference type="Proteomes" id="UP000443843"/>
    </source>
</evidence>
<dbReference type="AlphaFoldDB" id="A0A844WB55"/>
<dbReference type="PANTHER" id="PTHR43669">
    <property type="entry name" value="5-KETO-D-GLUCONATE 5-REDUCTASE"/>
    <property type="match status" value="1"/>
</dbReference>
<dbReference type="Pfam" id="PF00106">
    <property type="entry name" value="adh_short"/>
    <property type="match status" value="1"/>
</dbReference>
<protein>
    <submittedName>
        <fullName evidence="3">SDR family NAD(P)-dependent oxidoreductase</fullName>
    </submittedName>
</protein>
<dbReference type="InterPro" id="IPR036291">
    <property type="entry name" value="NAD(P)-bd_dom_sf"/>
</dbReference>
<name>A0A844WB55_9RHOB</name>
<proteinExistence type="inferred from homology"/>
<dbReference type="EMBL" id="WNXQ01000004">
    <property type="protein sequence ID" value="MWB78333.1"/>
    <property type="molecule type" value="Genomic_DNA"/>
</dbReference>
<comment type="similarity">
    <text evidence="1">Belongs to the short-chain dehydrogenases/reductases (SDR) family.</text>
</comment>
<evidence type="ECO:0000256" key="2">
    <source>
        <dbReference type="ARBA" id="ARBA00023002"/>
    </source>
</evidence>
<dbReference type="InterPro" id="IPR002347">
    <property type="entry name" value="SDR_fam"/>
</dbReference>